<evidence type="ECO:0000256" key="7">
    <source>
        <dbReference type="SAM" id="Phobius"/>
    </source>
</evidence>
<evidence type="ECO:0000313" key="10">
    <source>
        <dbReference type="Proteomes" id="UP000230161"/>
    </source>
</evidence>
<dbReference type="RefSeq" id="WP_100343195.1">
    <property type="nucleotide sequence ID" value="NZ_PGFB01000001.1"/>
</dbReference>
<dbReference type="Gene3D" id="1.20.1540.10">
    <property type="entry name" value="Rhomboid-like"/>
    <property type="match status" value="1"/>
</dbReference>
<evidence type="ECO:0000256" key="3">
    <source>
        <dbReference type="ARBA" id="ARBA00022692"/>
    </source>
</evidence>
<dbReference type="PANTHER" id="PTHR43731:SF14">
    <property type="entry name" value="PRESENILIN-ASSOCIATED RHOMBOID-LIKE PROTEIN, MITOCHONDRIAL"/>
    <property type="match status" value="1"/>
</dbReference>
<keyword evidence="10" id="KW-1185">Reference proteome</keyword>
<organism evidence="9 10">
    <name type="scientific">Compostimonas suwonensis</name>
    <dbReference type="NCBI Taxonomy" id="1048394"/>
    <lineage>
        <taxon>Bacteria</taxon>
        <taxon>Bacillati</taxon>
        <taxon>Actinomycetota</taxon>
        <taxon>Actinomycetes</taxon>
        <taxon>Micrococcales</taxon>
        <taxon>Microbacteriaceae</taxon>
        <taxon>Compostimonas</taxon>
    </lineage>
</organism>
<feature type="transmembrane region" description="Helical" evidence="7">
    <location>
        <begin position="230"/>
        <end position="248"/>
    </location>
</feature>
<dbReference type="InterPro" id="IPR050925">
    <property type="entry name" value="Rhomboid_protease_S54"/>
</dbReference>
<sequence length="282" mass="30871">MTEAPASRDNYCYRHPDRQSFVLCQRCGRTICPECQTQGAVGVICPECMKEQRQSAPRIKKRRVLTRLTGEGRPTVTYVLIAVTILVFVLQLIPGLGVTQALQYAGVYSTPVLFEPWRLLTAVFVHSTSFYLHVLLNMYTLWIFGRLLESYLGHIRFLSLYLISGLAGSVGVLLLADPRVPVVGASGAIFGLMGAFFVIQRRLGGNSAQLLVLLAINLVIGFIPGFNIAWQAHLGGLVGGALVGLIFTETRRRNQKGLQITLLVALAVVLIVASVIKGYTLV</sequence>
<dbReference type="EMBL" id="PGFB01000001">
    <property type="protein sequence ID" value="PJJ65284.1"/>
    <property type="molecule type" value="Genomic_DNA"/>
</dbReference>
<keyword evidence="9" id="KW-0645">Protease</keyword>
<dbReference type="OrthoDB" id="9807874at2"/>
<feature type="transmembrane region" description="Helical" evidence="7">
    <location>
        <begin position="76"/>
        <end position="97"/>
    </location>
</feature>
<dbReference type="Proteomes" id="UP000230161">
    <property type="component" value="Unassembled WGS sequence"/>
</dbReference>
<dbReference type="SUPFAM" id="SSF144091">
    <property type="entry name" value="Rhomboid-like"/>
    <property type="match status" value="1"/>
</dbReference>
<keyword evidence="3 7" id="KW-0812">Transmembrane</keyword>
<comment type="subcellular location">
    <subcellularLocation>
        <location evidence="1">Membrane</location>
        <topology evidence="1">Multi-pass membrane protein</topology>
    </subcellularLocation>
</comment>
<evidence type="ECO:0000256" key="2">
    <source>
        <dbReference type="ARBA" id="ARBA00009045"/>
    </source>
</evidence>
<evidence type="ECO:0000256" key="4">
    <source>
        <dbReference type="ARBA" id="ARBA00022801"/>
    </source>
</evidence>
<evidence type="ECO:0000256" key="1">
    <source>
        <dbReference type="ARBA" id="ARBA00004141"/>
    </source>
</evidence>
<proteinExistence type="inferred from homology"/>
<accession>A0A2M9C431</accession>
<dbReference type="InterPro" id="IPR022764">
    <property type="entry name" value="Peptidase_S54_rhomboid_dom"/>
</dbReference>
<evidence type="ECO:0000256" key="5">
    <source>
        <dbReference type="ARBA" id="ARBA00022989"/>
    </source>
</evidence>
<dbReference type="GO" id="GO:0016020">
    <property type="term" value="C:membrane"/>
    <property type="evidence" value="ECO:0007669"/>
    <property type="project" value="UniProtKB-SubCell"/>
</dbReference>
<comment type="similarity">
    <text evidence="2">Belongs to the peptidase S54 family.</text>
</comment>
<dbReference type="GO" id="GO:0006508">
    <property type="term" value="P:proteolysis"/>
    <property type="evidence" value="ECO:0007669"/>
    <property type="project" value="UniProtKB-KW"/>
</dbReference>
<feature type="transmembrane region" description="Helical" evidence="7">
    <location>
        <begin position="182"/>
        <end position="199"/>
    </location>
</feature>
<feature type="transmembrane region" description="Helical" evidence="7">
    <location>
        <begin position="117"/>
        <end position="145"/>
    </location>
</feature>
<dbReference type="PANTHER" id="PTHR43731">
    <property type="entry name" value="RHOMBOID PROTEASE"/>
    <property type="match status" value="1"/>
</dbReference>
<dbReference type="InterPro" id="IPR035952">
    <property type="entry name" value="Rhomboid-like_sf"/>
</dbReference>
<evidence type="ECO:0000256" key="6">
    <source>
        <dbReference type="ARBA" id="ARBA00023136"/>
    </source>
</evidence>
<gene>
    <name evidence="9" type="ORF">CLV54_0314</name>
</gene>
<dbReference type="Pfam" id="PF01694">
    <property type="entry name" value="Rhomboid"/>
    <property type="match status" value="1"/>
</dbReference>
<keyword evidence="6 7" id="KW-0472">Membrane</keyword>
<dbReference type="GO" id="GO:0004252">
    <property type="term" value="F:serine-type endopeptidase activity"/>
    <property type="evidence" value="ECO:0007669"/>
    <property type="project" value="InterPro"/>
</dbReference>
<feature type="transmembrane region" description="Helical" evidence="7">
    <location>
        <begin position="157"/>
        <end position="176"/>
    </location>
</feature>
<keyword evidence="5 7" id="KW-1133">Transmembrane helix</keyword>
<evidence type="ECO:0000313" key="9">
    <source>
        <dbReference type="EMBL" id="PJJ65284.1"/>
    </source>
</evidence>
<keyword evidence="4" id="KW-0378">Hydrolase</keyword>
<reference evidence="9 10" key="1">
    <citation type="submission" date="2017-11" db="EMBL/GenBank/DDBJ databases">
        <title>Genomic Encyclopedia of Archaeal and Bacterial Type Strains, Phase II (KMG-II): From Individual Species to Whole Genera.</title>
        <authorList>
            <person name="Goeker M."/>
        </authorList>
    </citation>
    <scope>NUCLEOTIDE SEQUENCE [LARGE SCALE GENOMIC DNA]</scope>
    <source>
        <strain evidence="9 10">DSM 25625</strain>
    </source>
</reference>
<evidence type="ECO:0000259" key="8">
    <source>
        <dbReference type="Pfam" id="PF01694"/>
    </source>
</evidence>
<feature type="transmembrane region" description="Helical" evidence="7">
    <location>
        <begin position="206"/>
        <end position="224"/>
    </location>
</feature>
<feature type="transmembrane region" description="Helical" evidence="7">
    <location>
        <begin position="260"/>
        <end position="279"/>
    </location>
</feature>
<feature type="domain" description="Peptidase S54 rhomboid" evidence="8">
    <location>
        <begin position="115"/>
        <end position="248"/>
    </location>
</feature>
<protein>
    <submittedName>
        <fullName evidence="9">Membrane associated rhomboid family serine protease</fullName>
    </submittedName>
</protein>
<name>A0A2M9C431_9MICO</name>
<dbReference type="AlphaFoldDB" id="A0A2M9C431"/>
<comment type="caution">
    <text evidence="9">The sequence shown here is derived from an EMBL/GenBank/DDBJ whole genome shotgun (WGS) entry which is preliminary data.</text>
</comment>